<dbReference type="RefSeq" id="WP_217975695.1">
    <property type="nucleotide sequence ID" value="NZ_JAHTBI010000038.1"/>
</dbReference>
<dbReference type="Pfam" id="PF07905">
    <property type="entry name" value="PucR"/>
    <property type="match status" value="1"/>
</dbReference>
<reference evidence="3" key="2">
    <citation type="journal article" date="2023" name="Plant Pathol.">
        <title>Dismantling and reorganizing Pseudomonas marginalis sensu#lato.</title>
        <authorList>
            <person name="Sawada H."/>
            <person name="Fujikawa T."/>
            <person name="Satou M."/>
        </authorList>
    </citation>
    <scope>NUCLEOTIDE SEQUENCE</scope>
    <source>
        <strain evidence="3">MAFF 301350</strain>
    </source>
</reference>
<dbReference type="InterPro" id="IPR012914">
    <property type="entry name" value="PucR_dom"/>
</dbReference>
<dbReference type="EMBL" id="JAHTBI010000038">
    <property type="protein sequence ID" value="MBV6287658.1"/>
    <property type="molecule type" value="Genomic_DNA"/>
</dbReference>
<protein>
    <submittedName>
        <fullName evidence="3">PucR family transcriptional regulator</fullName>
    </submittedName>
</protein>
<evidence type="ECO:0000259" key="1">
    <source>
        <dbReference type="Pfam" id="PF07905"/>
    </source>
</evidence>
<keyword evidence="4" id="KW-1185">Reference proteome</keyword>
<dbReference type="InterPro" id="IPR025736">
    <property type="entry name" value="PucR_C-HTH_dom"/>
</dbReference>
<sequence length="493" mass="53303">MALDVSDILALPELRTRLVSGAQGLKRAVRWAHVCELADPTEWLGDGDLLMTTGMGIPPAPQAQRDYVQRLATAGLAGLMIGENMQAPENLDALLQHAQTLGFAVMLTHYGVPFAAVTRAIVDAGRQEELARRNAITRVYESARMSLKGLGLGALLKRLANDVQAQLTLLDARTLAPWRPDLAGLAAHQRDALAARQCELSGNRPVMQRLALDSGEVLVMPLPSQADCLLVAEGDGLLDYGLLHHVVAVLGIELERLRVDNERNLRLGSELLDDLLQQRLPAHQAQQRLAAFGIAAENACVLLGRAGTVAPASCDEALQRLGARVLLRVQGDDLIVLGASDCAAQVQSQVQAPLGVSNPLGHTGRCLEALREARLALAHAGPNLLTVTYAQAGAAAPWLAQSLDEAERTFRSVLGSLADYDHRQHTQLLPTLQVFLQHNRSWLLAAAQLHVHKQTLVYRVRRIEEITGRSMDSTEDVATLWFALRAAHMAGLA</sequence>
<gene>
    <name evidence="3" type="ORF">KUO17_11565</name>
</gene>
<dbReference type="InterPro" id="IPR051448">
    <property type="entry name" value="CdaR-like_regulators"/>
</dbReference>
<dbReference type="PANTHER" id="PTHR33744">
    <property type="entry name" value="CARBOHYDRATE DIACID REGULATOR"/>
    <property type="match status" value="1"/>
</dbReference>
<feature type="domain" description="Purine catabolism PurC-like" evidence="1">
    <location>
        <begin position="7"/>
        <end position="123"/>
    </location>
</feature>
<evidence type="ECO:0000313" key="4">
    <source>
        <dbReference type="Proteomes" id="UP001106592"/>
    </source>
</evidence>
<evidence type="ECO:0000313" key="3">
    <source>
        <dbReference type="EMBL" id="MBV6287658.1"/>
    </source>
</evidence>
<proteinExistence type="predicted"/>
<feature type="domain" description="PucR C-terminal helix-turn-helix" evidence="2">
    <location>
        <begin position="428"/>
        <end position="486"/>
    </location>
</feature>
<dbReference type="PANTHER" id="PTHR33744:SF1">
    <property type="entry name" value="DNA-BINDING TRANSCRIPTIONAL ACTIVATOR ADER"/>
    <property type="match status" value="1"/>
</dbReference>
<dbReference type="Pfam" id="PF13556">
    <property type="entry name" value="HTH_30"/>
    <property type="match status" value="1"/>
</dbReference>
<dbReference type="AlphaFoldDB" id="A0A9Q3AE47"/>
<comment type="caution">
    <text evidence="3">The sequence shown here is derived from an EMBL/GenBank/DDBJ whole genome shotgun (WGS) entry which is preliminary data.</text>
</comment>
<organism evidence="3 4">
    <name type="scientific">Pseudomonas aegrilactucae</name>
    <dbReference type="NCBI Taxonomy" id="2854028"/>
    <lineage>
        <taxon>Bacteria</taxon>
        <taxon>Pseudomonadati</taxon>
        <taxon>Pseudomonadota</taxon>
        <taxon>Gammaproteobacteria</taxon>
        <taxon>Pseudomonadales</taxon>
        <taxon>Pseudomonadaceae</taxon>
        <taxon>Pseudomonas</taxon>
    </lineage>
</organism>
<evidence type="ECO:0000259" key="2">
    <source>
        <dbReference type="Pfam" id="PF13556"/>
    </source>
</evidence>
<reference evidence="3" key="1">
    <citation type="journal article" date="2022" name="Int. J. Syst. Evol. Microbiol.">
        <title>Pseudomonas aegrilactucae sp. nov. and Pseudomonas morbosilactucae sp. nov., pathogens causing bacterial rot of lettuce in Japan.</title>
        <authorList>
            <person name="Sawada H."/>
            <person name="Fujikawa T."/>
            <person name="Satou M."/>
        </authorList>
    </citation>
    <scope>NUCLEOTIDE SEQUENCE</scope>
    <source>
        <strain evidence="3">MAFF 301350</strain>
    </source>
</reference>
<accession>A0A9Q3AE47</accession>
<dbReference type="Proteomes" id="UP001106592">
    <property type="component" value="Unassembled WGS sequence"/>
</dbReference>
<name>A0A9Q3AE47_9PSED</name>